<evidence type="ECO:0000256" key="1">
    <source>
        <dbReference type="ARBA" id="ARBA00010701"/>
    </source>
</evidence>
<dbReference type="SUPFAM" id="SSF53474">
    <property type="entry name" value="alpha/beta-Hydrolases"/>
    <property type="match status" value="1"/>
</dbReference>
<feature type="domain" description="Fungal lipase-type" evidence="6">
    <location>
        <begin position="163"/>
        <end position="324"/>
    </location>
</feature>
<dbReference type="InterPro" id="IPR029058">
    <property type="entry name" value="AB_hydrolase_fold"/>
</dbReference>
<dbReference type="AlphaFoldDB" id="A0AAN9PNV0"/>
<dbReference type="PANTHER" id="PTHR31828:SF1">
    <property type="entry name" value="PHOSPHOLIPASE A1-IIGAMMA"/>
    <property type="match status" value="1"/>
</dbReference>
<evidence type="ECO:0000259" key="6">
    <source>
        <dbReference type="Pfam" id="PF01764"/>
    </source>
</evidence>
<keyword evidence="4 5" id="KW-0443">Lipid metabolism</keyword>
<evidence type="ECO:0000256" key="2">
    <source>
        <dbReference type="ARBA" id="ARBA00022801"/>
    </source>
</evidence>
<dbReference type="InterPro" id="IPR002921">
    <property type="entry name" value="Fungal_lipase-type"/>
</dbReference>
<dbReference type="Proteomes" id="UP001367508">
    <property type="component" value="Unassembled WGS sequence"/>
</dbReference>
<dbReference type="GO" id="GO:0016042">
    <property type="term" value="P:lipid catabolic process"/>
    <property type="evidence" value="ECO:0007669"/>
    <property type="project" value="UniProtKB-UniRule"/>
</dbReference>
<dbReference type="EC" id="3.1.1.-" evidence="5"/>
<comment type="function">
    <text evidence="5">Acylhydrolase that catalyzes the hydrolysis of phospholipids at the sn-1 position.</text>
</comment>
<comment type="similarity">
    <text evidence="1 5">Belongs to the AB hydrolase superfamily. Lipase family.</text>
</comment>
<dbReference type="CDD" id="cd00519">
    <property type="entry name" value="Lipase_3"/>
    <property type="match status" value="1"/>
</dbReference>
<sequence length="426" mass="48201">MKVKSCVVEYIKEAIEVLIRRCIGMKKKMNDSIGKKWRELSGQNHWKGLLEPLDIDLRRYLIHYGEMAQAAYDAFNTEKASKYAGSSKYAKRDFFSNVYLQNGNPFKYSVTKFLYATSEIDVPEAFIIKSFSREAWSRESNWIGYVAVATDEGKAVLGRRDIVIAWRGTIQTLEWVNDLQFLMVPAPNVFGNNTNPKVHQGWYSIYTSQDPRSPFNKTSARNQVLSEVRRLVDLYKNEEISITITGHSLGAAIATLNAVDIVVNGYNKPSDPSLNKASPVTAIVFASPRVGDINFQKVYSGYKDILTTIRIRNELDIVPNYPLVGYSDVGEELKIDTRKSMFLKSPGNPSSWHNLEAYLHGVAGTQGSKGGFKLEVNRDIALLNKTLDALKDEFLVPVSWRIDKNKGMVQQPDGSWKLMDHEDDDF</sequence>
<keyword evidence="8" id="KW-1185">Reference proteome</keyword>
<keyword evidence="3 5" id="KW-0442">Lipid degradation</keyword>
<organism evidence="7 8">
    <name type="scientific">Canavalia gladiata</name>
    <name type="common">Sword bean</name>
    <name type="synonym">Dolichos gladiatus</name>
    <dbReference type="NCBI Taxonomy" id="3824"/>
    <lineage>
        <taxon>Eukaryota</taxon>
        <taxon>Viridiplantae</taxon>
        <taxon>Streptophyta</taxon>
        <taxon>Embryophyta</taxon>
        <taxon>Tracheophyta</taxon>
        <taxon>Spermatophyta</taxon>
        <taxon>Magnoliopsida</taxon>
        <taxon>eudicotyledons</taxon>
        <taxon>Gunneridae</taxon>
        <taxon>Pentapetalae</taxon>
        <taxon>rosids</taxon>
        <taxon>fabids</taxon>
        <taxon>Fabales</taxon>
        <taxon>Fabaceae</taxon>
        <taxon>Papilionoideae</taxon>
        <taxon>50 kb inversion clade</taxon>
        <taxon>NPAAA clade</taxon>
        <taxon>indigoferoid/millettioid clade</taxon>
        <taxon>Phaseoleae</taxon>
        <taxon>Canavalia</taxon>
    </lineage>
</organism>
<evidence type="ECO:0000256" key="5">
    <source>
        <dbReference type="RuleBase" id="RU367093"/>
    </source>
</evidence>
<proteinExistence type="inferred from homology"/>
<accession>A0AAN9PNV0</accession>
<dbReference type="Gene3D" id="3.40.50.1820">
    <property type="entry name" value="alpha/beta hydrolase"/>
    <property type="match status" value="1"/>
</dbReference>
<reference evidence="7 8" key="1">
    <citation type="submission" date="2024-01" db="EMBL/GenBank/DDBJ databases">
        <title>The genomes of 5 underutilized Papilionoideae crops provide insights into root nodulation and disease resistanc.</title>
        <authorList>
            <person name="Jiang F."/>
        </authorList>
    </citation>
    <scope>NUCLEOTIDE SEQUENCE [LARGE SCALE GENOMIC DNA]</scope>
    <source>
        <strain evidence="7">LVBAO_FW01</strain>
        <tissue evidence="7">Leaves</tissue>
    </source>
</reference>
<dbReference type="Pfam" id="PF01764">
    <property type="entry name" value="Lipase_3"/>
    <property type="match status" value="1"/>
</dbReference>
<evidence type="ECO:0000313" key="7">
    <source>
        <dbReference type="EMBL" id="KAK7306560.1"/>
    </source>
</evidence>
<name>A0AAN9PNV0_CANGL</name>
<dbReference type="EMBL" id="JAYMYQ010000011">
    <property type="protein sequence ID" value="KAK7306560.1"/>
    <property type="molecule type" value="Genomic_DNA"/>
</dbReference>
<dbReference type="InterPro" id="IPR033556">
    <property type="entry name" value="PLA"/>
</dbReference>
<keyword evidence="2 5" id="KW-0378">Hydrolase</keyword>
<dbReference type="GO" id="GO:0005737">
    <property type="term" value="C:cytoplasm"/>
    <property type="evidence" value="ECO:0007669"/>
    <property type="project" value="UniProtKB-ARBA"/>
</dbReference>
<evidence type="ECO:0000313" key="8">
    <source>
        <dbReference type="Proteomes" id="UP001367508"/>
    </source>
</evidence>
<evidence type="ECO:0000256" key="3">
    <source>
        <dbReference type="ARBA" id="ARBA00022963"/>
    </source>
</evidence>
<gene>
    <name evidence="7" type="ORF">VNO77_44509</name>
</gene>
<dbReference type="PANTHER" id="PTHR31828">
    <property type="entry name" value="PHOSPHOLIPASE A1-IIGAMMA"/>
    <property type="match status" value="1"/>
</dbReference>
<evidence type="ECO:0000256" key="4">
    <source>
        <dbReference type="ARBA" id="ARBA00023098"/>
    </source>
</evidence>
<dbReference type="GO" id="GO:0008970">
    <property type="term" value="F:phospholipase A1 activity"/>
    <property type="evidence" value="ECO:0007669"/>
    <property type="project" value="UniProtKB-UniRule"/>
</dbReference>
<comment type="caution">
    <text evidence="7">The sequence shown here is derived from an EMBL/GenBank/DDBJ whole genome shotgun (WGS) entry which is preliminary data.</text>
</comment>
<protein>
    <recommendedName>
        <fullName evidence="5">Phospholipase A1</fullName>
        <ecNumber evidence="5">3.1.1.-</ecNumber>
    </recommendedName>
</protein>
<dbReference type="FunFam" id="3.40.50.1820:FF:000065">
    <property type="entry name" value="Phospholipase A1-II 3"/>
    <property type="match status" value="1"/>
</dbReference>